<dbReference type="STRING" id="1790137.AXE80_10880"/>
<keyword evidence="2" id="KW-1185">Reference proteome</keyword>
<evidence type="ECO:0000313" key="1">
    <source>
        <dbReference type="EMBL" id="ANW96748.1"/>
    </source>
</evidence>
<dbReference type="CDD" id="cd14845">
    <property type="entry name" value="L-Ala-D-Glu_peptidase_like"/>
    <property type="match status" value="1"/>
</dbReference>
<dbReference type="GO" id="GO:0008233">
    <property type="term" value="F:peptidase activity"/>
    <property type="evidence" value="ECO:0007669"/>
    <property type="project" value="InterPro"/>
</dbReference>
<dbReference type="EMBL" id="CP014224">
    <property type="protein sequence ID" value="ANW96748.1"/>
    <property type="molecule type" value="Genomic_DNA"/>
</dbReference>
<reference evidence="1 2" key="1">
    <citation type="submission" date="2016-02" db="EMBL/GenBank/DDBJ databases">
        <authorList>
            <person name="Wen L."/>
            <person name="He K."/>
            <person name="Yang H."/>
        </authorList>
    </citation>
    <scope>NUCLEOTIDE SEQUENCE [LARGE SCALE GENOMIC DNA]</scope>
    <source>
        <strain evidence="1 2">CZ1127</strain>
    </source>
</reference>
<dbReference type="Proteomes" id="UP000092967">
    <property type="component" value="Chromosome"/>
</dbReference>
<evidence type="ECO:0000313" key="2">
    <source>
        <dbReference type="Proteomes" id="UP000092967"/>
    </source>
</evidence>
<name>A0A1B1Y7N2_9FLAO</name>
<dbReference type="SUPFAM" id="SSF55166">
    <property type="entry name" value="Hedgehog/DD-peptidase"/>
    <property type="match status" value="1"/>
</dbReference>
<dbReference type="InterPro" id="IPR009045">
    <property type="entry name" value="Zn_M74/Hedgehog-like"/>
</dbReference>
<protein>
    <submittedName>
        <fullName evidence="1">Uncharacterized protein</fullName>
    </submittedName>
</protein>
<dbReference type="OrthoDB" id="9799970at2"/>
<gene>
    <name evidence="1" type="ORF">AXE80_10880</name>
</gene>
<dbReference type="AlphaFoldDB" id="A0A1B1Y7N2"/>
<dbReference type="KEGG" id="wfu:AXE80_10880"/>
<proteinExistence type="predicted"/>
<dbReference type="Gene3D" id="3.30.1380.10">
    <property type="match status" value="1"/>
</dbReference>
<dbReference type="RefSeq" id="WP_068827193.1">
    <property type="nucleotide sequence ID" value="NZ_CP014224.1"/>
</dbReference>
<accession>A0A1B1Y7N2</accession>
<organism evidence="1 2">
    <name type="scientific">Wenyingzhuangia fucanilytica</name>
    <dbReference type="NCBI Taxonomy" id="1790137"/>
    <lineage>
        <taxon>Bacteria</taxon>
        <taxon>Pseudomonadati</taxon>
        <taxon>Bacteroidota</taxon>
        <taxon>Flavobacteriia</taxon>
        <taxon>Flavobacteriales</taxon>
        <taxon>Flavobacteriaceae</taxon>
        <taxon>Wenyingzhuangia</taxon>
    </lineage>
</organism>
<sequence length="163" mass="19060">MAHDNITLQRIEKAHPKIREQLKADYLECNNNILGKGVRLRFSCVDRTPEEQNKLYAQGRTLPGDIVTWVKAWFSYHQYGLAFDIVLLYDNDGNGTFEEASWDLLKDGDGDKIADWEECISFFKAKGYETIPNDKPHFQKTFGYKCKELIRLKRDRDGYVIFK</sequence>